<name>A0A1Y3EGY8_9BILA</name>
<protein>
    <submittedName>
        <fullName evidence="1">Uncharacterized protein</fullName>
    </submittedName>
</protein>
<gene>
    <name evidence="1" type="ORF">D917_02243</name>
</gene>
<organism evidence="1 2">
    <name type="scientific">Trichinella nativa</name>
    <dbReference type="NCBI Taxonomy" id="6335"/>
    <lineage>
        <taxon>Eukaryota</taxon>
        <taxon>Metazoa</taxon>
        <taxon>Ecdysozoa</taxon>
        <taxon>Nematoda</taxon>
        <taxon>Enoplea</taxon>
        <taxon>Dorylaimia</taxon>
        <taxon>Trichinellida</taxon>
        <taxon>Trichinellidae</taxon>
        <taxon>Trichinella</taxon>
    </lineage>
</organism>
<evidence type="ECO:0000313" key="2">
    <source>
        <dbReference type="Proteomes" id="UP000243006"/>
    </source>
</evidence>
<reference evidence="1 2" key="1">
    <citation type="submission" date="2015-04" db="EMBL/GenBank/DDBJ databases">
        <title>Draft genome of the roundworm Trichinella nativa.</title>
        <authorList>
            <person name="Mitreva M."/>
        </authorList>
    </citation>
    <scope>NUCLEOTIDE SEQUENCE [LARGE SCALE GENOMIC DNA]</scope>
    <source>
        <strain evidence="1 2">ISS45</strain>
    </source>
</reference>
<dbReference type="Proteomes" id="UP000243006">
    <property type="component" value="Unassembled WGS sequence"/>
</dbReference>
<sequence>MLLSLRDGVGVSVLSSVEIKIAQPRMKHDDLMRTHFTVIHQMFCRICKFYMNNGKFIKAFSDNWPLCDDGGGEQTIGTSGSVIQAGACQIVGR</sequence>
<accession>A0A1Y3EGY8</accession>
<comment type="caution">
    <text evidence="1">The sequence shown here is derived from an EMBL/GenBank/DDBJ whole genome shotgun (WGS) entry which is preliminary data.</text>
</comment>
<dbReference type="AlphaFoldDB" id="A0A1Y3EGY8"/>
<evidence type="ECO:0000313" key="1">
    <source>
        <dbReference type="EMBL" id="OUC44255.1"/>
    </source>
</evidence>
<dbReference type="EMBL" id="LVZM01012990">
    <property type="protein sequence ID" value="OUC44255.1"/>
    <property type="molecule type" value="Genomic_DNA"/>
</dbReference>
<proteinExistence type="predicted"/>